<dbReference type="EMBL" id="CP050831">
    <property type="protein sequence ID" value="QIU96418.1"/>
    <property type="molecule type" value="Genomic_DNA"/>
</dbReference>
<keyword evidence="1" id="KW-0732">Signal</keyword>
<name>A0A6H0KVB1_9BACE</name>
<dbReference type="KEGG" id="bfc:BacF7301_20665"/>
<dbReference type="PROSITE" id="PS51257">
    <property type="entry name" value="PROKAR_LIPOPROTEIN"/>
    <property type="match status" value="1"/>
</dbReference>
<dbReference type="AlphaFoldDB" id="A0A6H0KVB1"/>
<protein>
    <recommendedName>
        <fullName evidence="4">Cytochrome c domain-containing protein</fullName>
    </recommendedName>
</protein>
<accession>A0A6H0KVB1</accession>
<organism evidence="2 3">
    <name type="scientific">Bacteroides faecium</name>
    <dbReference type="NCBI Taxonomy" id="2715212"/>
    <lineage>
        <taxon>Bacteria</taxon>
        <taxon>Pseudomonadati</taxon>
        <taxon>Bacteroidota</taxon>
        <taxon>Bacteroidia</taxon>
        <taxon>Bacteroidales</taxon>
        <taxon>Bacteroidaceae</taxon>
        <taxon>Bacteroides</taxon>
    </lineage>
</organism>
<feature type="chain" id="PRO_5026295706" description="Cytochrome c domain-containing protein" evidence="1">
    <location>
        <begin position="21"/>
        <end position="236"/>
    </location>
</feature>
<feature type="signal peptide" evidence="1">
    <location>
        <begin position="1"/>
        <end position="20"/>
    </location>
</feature>
<gene>
    <name evidence="2" type="ORF">BacF7301_20665</name>
</gene>
<dbReference type="RefSeq" id="WP_167965816.1">
    <property type="nucleotide sequence ID" value="NZ_CP050831.1"/>
</dbReference>
<evidence type="ECO:0008006" key="4">
    <source>
        <dbReference type="Google" id="ProtNLM"/>
    </source>
</evidence>
<dbReference type="Proteomes" id="UP000501780">
    <property type="component" value="Chromosome"/>
</dbReference>
<evidence type="ECO:0000256" key="1">
    <source>
        <dbReference type="SAM" id="SignalP"/>
    </source>
</evidence>
<keyword evidence="3" id="KW-1185">Reference proteome</keyword>
<sequence length="236" mass="25493">MKKYILLGAYLLLSAVLVSCDDGPVYEKTGTISEEGRTLKMSGTINGINKWPDSYSIVVAGFSDESEYAVVTKTIPVPATEGEEIKVTMTGISDEVSTVELCAIDKLRRRIISFQSMDDLTTDDDTLRMNTGIVNVSMYSAIQQNVFNKGCIGCHGIATSAAAGLTLLEGNSYQNLVGHSSTVATGLLRVKAGSAEESVLHQILHTTGWKTDHSNMITEPHTLTLIDDWIDNGAQE</sequence>
<evidence type="ECO:0000313" key="2">
    <source>
        <dbReference type="EMBL" id="QIU96418.1"/>
    </source>
</evidence>
<evidence type="ECO:0000313" key="3">
    <source>
        <dbReference type="Proteomes" id="UP000501780"/>
    </source>
</evidence>
<proteinExistence type="predicted"/>
<reference evidence="2 3" key="1">
    <citation type="submission" date="2020-03" db="EMBL/GenBank/DDBJ databases">
        <title>Genomic analysis of Bacteroides faecium CBA7301.</title>
        <authorList>
            <person name="Kim J."/>
            <person name="Roh S.W."/>
        </authorList>
    </citation>
    <scope>NUCLEOTIDE SEQUENCE [LARGE SCALE GENOMIC DNA]</scope>
    <source>
        <strain evidence="2 3">CBA7301</strain>
    </source>
</reference>